<dbReference type="SMART" id="SM00387">
    <property type="entry name" value="HATPase_c"/>
    <property type="match status" value="1"/>
</dbReference>
<dbReference type="Pfam" id="PF00512">
    <property type="entry name" value="HisKA"/>
    <property type="match status" value="1"/>
</dbReference>
<dbReference type="CDD" id="cd00082">
    <property type="entry name" value="HisKA"/>
    <property type="match status" value="1"/>
</dbReference>
<evidence type="ECO:0000256" key="5">
    <source>
        <dbReference type="ARBA" id="ARBA00022679"/>
    </source>
</evidence>
<keyword evidence="8 12" id="KW-1133">Transmembrane helix</keyword>
<evidence type="ECO:0000259" key="14">
    <source>
        <dbReference type="PROSITE" id="PS50885"/>
    </source>
</evidence>
<evidence type="ECO:0000256" key="2">
    <source>
        <dbReference type="ARBA" id="ARBA00004236"/>
    </source>
</evidence>
<comment type="catalytic activity">
    <reaction evidence="1">
        <text>ATP + protein L-histidine = ADP + protein N-phospho-L-histidine.</text>
        <dbReference type="EC" id="2.7.13.3"/>
    </reaction>
</comment>
<dbReference type="Proteomes" id="UP001501509">
    <property type="component" value="Unassembled WGS sequence"/>
</dbReference>
<evidence type="ECO:0000313" key="16">
    <source>
        <dbReference type="Proteomes" id="UP001501509"/>
    </source>
</evidence>
<evidence type="ECO:0000256" key="12">
    <source>
        <dbReference type="SAM" id="Phobius"/>
    </source>
</evidence>
<reference evidence="15 16" key="1">
    <citation type="journal article" date="2019" name="Int. J. Syst. Evol. Microbiol.">
        <title>The Global Catalogue of Microorganisms (GCM) 10K type strain sequencing project: providing services to taxonomists for standard genome sequencing and annotation.</title>
        <authorList>
            <consortium name="The Broad Institute Genomics Platform"/>
            <consortium name="The Broad Institute Genome Sequencing Center for Infectious Disease"/>
            <person name="Wu L."/>
            <person name="Ma J."/>
        </authorList>
    </citation>
    <scope>NUCLEOTIDE SEQUENCE [LARGE SCALE GENOMIC DNA]</scope>
    <source>
        <strain evidence="15 16">JCM 6833</strain>
    </source>
</reference>
<dbReference type="CDD" id="cd00075">
    <property type="entry name" value="HATPase"/>
    <property type="match status" value="1"/>
</dbReference>
<evidence type="ECO:0000259" key="13">
    <source>
        <dbReference type="PROSITE" id="PS50109"/>
    </source>
</evidence>
<keyword evidence="16" id="KW-1185">Reference proteome</keyword>
<feature type="transmembrane region" description="Helical" evidence="12">
    <location>
        <begin position="199"/>
        <end position="217"/>
    </location>
</feature>
<dbReference type="PROSITE" id="PS50109">
    <property type="entry name" value="HIS_KIN"/>
    <property type="match status" value="1"/>
</dbReference>
<dbReference type="InterPro" id="IPR050428">
    <property type="entry name" value="TCS_sensor_his_kinase"/>
</dbReference>
<dbReference type="Pfam" id="PF00672">
    <property type="entry name" value="HAMP"/>
    <property type="match status" value="1"/>
</dbReference>
<evidence type="ECO:0000313" key="15">
    <source>
        <dbReference type="EMBL" id="GAA2585497.1"/>
    </source>
</evidence>
<accession>A0ABN3PLZ5</accession>
<protein>
    <recommendedName>
        <fullName evidence="3">histidine kinase</fullName>
        <ecNumber evidence="3">2.7.13.3</ecNumber>
    </recommendedName>
</protein>
<dbReference type="InterPro" id="IPR005467">
    <property type="entry name" value="His_kinase_dom"/>
</dbReference>
<dbReference type="PANTHER" id="PTHR45436">
    <property type="entry name" value="SENSOR HISTIDINE KINASE YKOH"/>
    <property type="match status" value="1"/>
</dbReference>
<dbReference type="InterPro" id="IPR003660">
    <property type="entry name" value="HAMP_dom"/>
</dbReference>
<dbReference type="InterPro" id="IPR036890">
    <property type="entry name" value="HATPase_C_sf"/>
</dbReference>
<feature type="compositionally biased region" description="Pro residues" evidence="11">
    <location>
        <begin position="18"/>
        <end position="50"/>
    </location>
</feature>
<evidence type="ECO:0000256" key="4">
    <source>
        <dbReference type="ARBA" id="ARBA00022553"/>
    </source>
</evidence>
<feature type="region of interest" description="Disordered" evidence="11">
    <location>
        <begin position="1"/>
        <end position="115"/>
    </location>
</feature>
<evidence type="ECO:0000256" key="10">
    <source>
        <dbReference type="ARBA" id="ARBA00023136"/>
    </source>
</evidence>
<feature type="compositionally biased region" description="Low complexity" evidence="11">
    <location>
        <begin position="51"/>
        <end position="68"/>
    </location>
</feature>
<dbReference type="PRINTS" id="PR00344">
    <property type="entry name" value="BCTRLSENSOR"/>
</dbReference>
<dbReference type="EC" id="2.7.13.3" evidence="3"/>
<evidence type="ECO:0000256" key="1">
    <source>
        <dbReference type="ARBA" id="ARBA00000085"/>
    </source>
</evidence>
<dbReference type="Gene3D" id="1.10.287.130">
    <property type="match status" value="1"/>
</dbReference>
<dbReference type="InterPro" id="IPR036097">
    <property type="entry name" value="HisK_dim/P_sf"/>
</dbReference>
<gene>
    <name evidence="15" type="ORF">GCM10010411_17800</name>
</gene>
<dbReference type="SUPFAM" id="SSF55874">
    <property type="entry name" value="ATPase domain of HSP90 chaperone/DNA topoisomerase II/histidine kinase"/>
    <property type="match status" value="1"/>
</dbReference>
<name>A0ABN3PLZ5_9ACTN</name>
<sequence length="491" mass="52031">MSPPPARDPRPGSTPDSGPTPGPGPGPTPGPGPGPGPTPGPGPEPGPKPGPESGADQASASAKAATAARLEPSADIVQSEPPGGPRRGSFRSPGTQPVIQPKNGGGRKGGRRDRSSLAEDLKALPGRVSVRLRLTLLYGLLFFMAGGLLLLVMSVLMANILSGITVYDVNDPLTNPAVLEEVRRKFVQETMRQLVGRSLLALVGVGVIALVLGYFVADRALSPLQRVTATARRLSESTLHERIALEGPDDEIKELADTFDAMLERLGQAFDSQRRFVANASHELRTPLAINRTLLEVALGDPDVSPDLKTVGKTLLATNARHERLIEGLLLLARSERELTARATVDLGEVAETVLDLAARREHDNEVTVHRELTPGTATGDPVLLEHLVSNLVDNAIKHNDDGGDVWVRTGVLDGFATVQVENTGPVVPHYEVDRLFEPFRRLNSDRIESAKGAGLGLSIVRSVVLAHRGTVYATPRAGGGLVVTVRLPLA</sequence>
<evidence type="ECO:0000256" key="11">
    <source>
        <dbReference type="SAM" id="MobiDB-lite"/>
    </source>
</evidence>
<comment type="caution">
    <text evidence="15">The sequence shown here is derived from an EMBL/GenBank/DDBJ whole genome shotgun (WGS) entry which is preliminary data.</text>
</comment>
<keyword evidence="5" id="KW-0808">Transferase</keyword>
<evidence type="ECO:0000256" key="7">
    <source>
        <dbReference type="ARBA" id="ARBA00022777"/>
    </source>
</evidence>
<evidence type="ECO:0000256" key="6">
    <source>
        <dbReference type="ARBA" id="ARBA00022692"/>
    </source>
</evidence>
<dbReference type="Gene3D" id="6.10.340.10">
    <property type="match status" value="1"/>
</dbReference>
<feature type="domain" description="Histidine kinase" evidence="13">
    <location>
        <begin position="279"/>
        <end position="491"/>
    </location>
</feature>
<feature type="transmembrane region" description="Helical" evidence="12">
    <location>
        <begin position="136"/>
        <end position="161"/>
    </location>
</feature>
<dbReference type="PANTHER" id="PTHR45436:SF5">
    <property type="entry name" value="SENSOR HISTIDINE KINASE TRCS"/>
    <property type="match status" value="1"/>
</dbReference>
<dbReference type="InterPro" id="IPR003594">
    <property type="entry name" value="HATPase_dom"/>
</dbReference>
<evidence type="ECO:0000256" key="8">
    <source>
        <dbReference type="ARBA" id="ARBA00022989"/>
    </source>
</evidence>
<dbReference type="InterPro" id="IPR003661">
    <property type="entry name" value="HisK_dim/P_dom"/>
</dbReference>
<dbReference type="Gene3D" id="3.30.565.10">
    <property type="entry name" value="Histidine kinase-like ATPase, C-terminal domain"/>
    <property type="match status" value="1"/>
</dbReference>
<keyword evidence="6 12" id="KW-0812">Transmembrane</keyword>
<comment type="subcellular location">
    <subcellularLocation>
        <location evidence="2">Cell membrane</location>
    </subcellularLocation>
</comment>
<dbReference type="InterPro" id="IPR004358">
    <property type="entry name" value="Sig_transdc_His_kin-like_C"/>
</dbReference>
<organism evidence="15 16">
    <name type="scientific">Actinomadura fulvescens</name>
    <dbReference type="NCBI Taxonomy" id="46160"/>
    <lineage>
        <taxon>Bacteria</taxon>
        <taxon>Bacillati</taxon>
        <taxon>Actinomycetota</taxon>
        <taxon>Actinomycetes</taxon>
        <taxon>Streptosporangiales</taxon>
        <taxon>Thermomonosporaceae</taxon>
        <taxon>Actinomadura</taxon>
    </lineage>
</organism>
<evidence type="ECO:0000256" key="3">
    <source>
        <dbReference type="ARBA" id="ARBA00012438"/>
    </source>
</evidence>
<dbReference type="CDD" id="cd06225">
    <property type="entry name" value="HAMP"/>
    <property type="match status" value="1"/>
</dbReference>
<dbReference type="SMART" id="SM00304">
    <property type="entry name" value="HAMP"/>
    <property type="match status" value="1"/>
</dbReference>
<keyword evidence="9" id="KW-0902">Two-component regulatory system</keyword>
<feature type="domain" description="HAMP" evidence="14">
    <location>
        <begin position="218"/>
        <end position="271"/>
    </location>
</feature>
<dbReference type="SMART" id="SM00388">
    <property type="entry name" value="HisKA"/>
    <property type="match status" value="1"/>
</dbReference>
<keyword evidence="10 12" id="KW-0472">Membrane</keyword>
<keyword evidence="7" id="KW-0418">Kinase</keyword>
<proteinExistence type="predicted"/>
<keyword evidence="4" id="KW-0597">Phosphoprotein</keyword>
<dbReference type="Pfam" id="PF02518">
    <property type="entry name" value="HATPase_c"/>
    <property type="match status" value="1"/>
</dbReference>
<dbReference type="SUPFAM" id="SSF158472">
    <property type="entry name" value="HAMP domain-like"/>
    <property type="match status" value="1"/>
</dbReference>
<dbReference type="PROSITE" id="PS50885">
    <property type="entry name" value="HAMP"/>
    <property type="match status" value="1"/>
</dbReference>
<dbReference type="SUPFAM" id="SSF47384">
    <property type="entry name" value="Homodimeric domain of signal transducing histidine kinase"/>
    <property type="match status" value="1"/>
</dbReference>
<evidence type="ECO:0000256" key="9">
    <source>
        <dbReference type="ARBA" id="ARBA00023012"/>
    </source>
</evidence>
<dbReference type="EMBL" id="BAAATD010000002">
    <property type="protein sequence ID" value="GAA2585497.1"/>
    <property type="molecule type" value="Genomic_DNA"/>
</dbReference>